<dbReference type="EMBL" id="PZFR01000121">
    <property type="protein sequence ID" value="PTI66303.1"/>
    <property type="molecule type" value="Genomic_DNA"/>
</dbReference>
<evidence type="ECO:0000256" key="5">
    <source>
        <dbReference type="ARBA" id="ARBA00022519"/>
    </source>
</evidence>
<dbReference type="Gene3D" id="3.40.50.300">
    <property type="entry name" value="P-loop containing nucleotide triphosphate hydrolases"/>
    <property type="match status" value="1"/>
</dbReference>
<comment type="similarity">
    <text evidence="2">Belongs to the ABC transporter superfamily.</text>
</comment>
<feature type="non-terminal residue" evidence="9">
    <location>
        <position position="56"/>
    </location>
</feature>
<keyword evidence="3" id="KW-0813">Transport</keyword>
<evidence type="ECO:0000256" key="3">
    <source>
        <dbReference type="ARBA" id="ARBA00022448"/>
    </source>
</evidence>
<comment type="caution">
    <text evidence="9">The sequence shown here is derived from an EMBL/GenBank/DDBJ whole genome shotgun (WGS) entry which is preliminary data.</text>
</comment>
<gene>
    <name evidence="9" type="ORF">BU057_12275</name>
</gene>
<evidence type="ECO:0000259" key="8">
    <source>
        <dbReference type="Pfam" id="PF00005"/>
    </source>
</evidence>
<dbReference type="PANTHER" id="PTHR43297">
    <property type="entry name" value="OLIGOPEPTIDE TRANSPORT ATP-BINDING PROTEIN APPD"/>
    <property type="match status" value="1"/>
</dbReference>
<dbReference type="GO" id="GO:0005524">
    <property type="term" value="F:ATP binding"/>
    <property type="evidence" value="ECO:0007669"/>
    <property type="project" value="UniProtKB-KW"/>
</dbReference>
<evidence type="ECO:0000256" key="1">
    <source>
        <dbReference type="ARBA" id="ARBA00004370"/>
    </source>
</evidence>
<keyword evidence="7" id="KW-0472">Membrane</keyword>
<comment type="subcellular location">
    <subcellularLocation>
        <location evidence="1">Membrane</location>
    </subcellularLocation>
</comment>
<keyword evidence="9" id="KW-0067">ATP-binding</keyword>
<evidence type="ECO:0000256" key="4">
    <source>
        <dbReference type="ARBA" id="ARBA00022475"/>
    </source>
</evidence>
<evidence type="ECO:0000313" key="9">
    <source>
        <dbReference type="EMBL" id="PTI66303.1"/>
    </source>
</evidence>
<name>A0ABX5IJ63_9STAP</name>
<accession>A0ABX5IJ63</accession>
<organism evidence="9 10">
    <name type="scientific">Staphylococcus succinus</name>
    <dbReference type="NCBI Taxonomy" id="61015"/>
    <lineage>
        <taxon>Bacteria</taxon>
        <taxon>Bacillati</taxon>
        <taxon>Bacillota</taxon>
        <taxon>Bacilli</taxon>
        <taxon>Bacillales</taxon>
        <taxon>Staphylococcaceae</taxon>
        <taxon>Staphylococcus</taxon>
    </lineage>
</organism>
<protein>
    <submittedName>
        <fullName evidence="9">Peptide ABC transporter ATP-binding protein</fullName>
    </submittedName>
</protein>
<keyword evidence="6" id="KW-1278">Translocase</keyword>
<dbReference type="InterPro" id="IPR003439">
    <property type="entry name" value="ABC_transporter-like_ATP-bd"/>
</dbReference>
<keyword evidence="9" id="KW-0547">Nucleotide-binding</keyword>
<evidence type="ECO:0000256" key="6">
    <source>
        <dbReference type="ARBA" id="ARBA00022967"/>
    </source>
</evidence>
<dbReference type="Pfam" id="PF00005">
    <property type="entry name" value="ABC_tran"/>
    <property type="match status" value="1"/>
</dbReference>
<dbReference type="InterPro" id="IPR027417">
    <property type="entry name" value="P-loop_NTPase"/>
</dbReference>
<keyword evidence="10" id="KW-1185">Reference proteome</keyword>
<dbReference type="Proteomes" id="UP000240859">
    <property type="component" value="Unassembled WGS sequence"/>
</dbReference>
<feature type="domain" description="ABC transporter" evidence="8">
    <location>
        <begin position="22"/>
        <end position="54"/>
    </location>
</feature>
<keyword evidence="5" id="KW-0997">Cell inner membrane</keyword>
<dbReference type="InterPro" id="IPR050388">
    <property type="entry name" value="ABC_Ni/Peptide_Import"/>
</dbReference>
<keyword evidence="4" id="KW-1003">Cell membrane</keyword>
<sequence>MSNILEITHLTIKDNKGVELIRNVDLALKEGKVNVLVGESGSGKSLTAKAMVQQVP</sequence>
<proteinExistence type="inferred from homology"/>
<reference evidence="9 10" key="1">
    <citation type="journal article" date="2016" name="Front. Microbiol.">
        <title>Comprehensive Phylogenetic Analysis of Bovine Non-aureus Staphylococci Species Based on Whole-Genome Sequencing.</title>
        <authorList>
            <person name="Naushad S."/>
            <person name="Barkema H.W."/>
            <person name="Luby C."/>
            <person name="Condas L.A."/>
            <person name="Nobrega D.B."/>
            <person name="Carson D.A."/>
            <person name="De Buck J."/>
        </authorList>
    </citation>
    <scope>NUCLEOTIDE SEQUENCE [LARGE SCALE GENOMIC DNA]</scope>
    <source>
        <strain evidence="9 10">SNUC 1084</strain>
    </source>
</reference>
<dbReference type="PANTHER" id="PTHR43297:SF14">
    <property type="entry name" value="ATPASE AAA-TYPE CORE DOMAIN-CONTAINING PROTEIN"/>
    <property type="match status" value="1"/>
</dbReference>
<evidence type="ECO:0000256" key="7">
    <source>
        <dbReference type="ARBA" id="ARBA00023136"/>
    </source>
</evidence>
<dbReference type="RefSeq" id="WP_142401314.1">
    <property type="nucleotide sequence ID" value="NZ_PZFR01000121.1"/>
</dbReference>
<dbReference type="SUPFAM" id="SSF52540">
    <property type="entry name" value="P-loop containing nucleoside triphosphate hydrolases"/>
    <property type="match status" value="1"/>
</dbReference>
<evidence type="ECO:0000313" key="10">
    <source>
        <dbReference type="Proteomes" id="UP000240859"/>
    </source>
</evidence>
<evidence type="ECO:0000256" key="2">
    <source>
        <dbReference type="ARBA" id="ARBA00005417"/>
    </source>
</evidence>